<dbReference type="FunFam" id="3.30.200.20:FF:000002">
    <property type="entry name" value="Calcium/calmodulin-dependent protein kinase type II subunit delta isoform 2"/>
    <property type="match status" value="1"/>
</dbReference>
<comment type="function">
    <text evidence="12">CaM-kinase II (CAMK2) is a prominent kinase in the central nervous system.</text>
</comment>
<accession>A0A672M141</accession>
<reference evidence="18" key="1">
    <citation type="submission" date="2025-08" db="UniProtKB">
        <authorList>
            <consortium name="Ensembl"/>
        </authorList>
    </citation>
    <scope>IDENTIFICATION</scope>
</reference>
<dbReference type="InterPro" id="IPR013543">
    <property type="entry name" value="Ca/CaM-dep_prot_kinase-assoc"/>
</dbReference>
<evidence type="ECO:0000313" key="18">
    <source>
        <dbReference type="Ensembl" id="ENSSGRP00000030187.1"/>
    </source>
</evidence>
<dbReference type="GO" id="GO:0005516">
    <property type="term" value="F:calmodulin binding"/>
    <property type="evidence" value="ECO:0007669"/>
    <property type="project" value="UniProtKB-KW"/>
</dbReference>
<keyword evidence="9" id="KW-0112">Calmodulin-binding</keyword>
<keyword evidence="7" id="KW-0418">Kinase</keyword>
<dbReference type="FunFam" id="3.10.450.50:FF:000001">
    <property type="entry name" value="calcium/calmodulin-dependent protein kinase type II subunit gamma isoform X1"/>
    <property type="match status" value="1"/>
</dbReference>
<comment type="subunit">
    <text evidence="13">CAMK2 is composed of four different chains: alpha, beta, gamma, and delta. The different isoforms assemble into homo- or heteromultimeric holoenzymes composed of 8 to 12 subunits.</text>
</comment>
<dbReference type="Proteomes" id="UP000472262">
    <property type="component" value="Unassembled WGS sequence"/>
</dbReference>
<dbReference type="InterPro" id="IPR000719">
    <property type="entry name" value="Prot_kinase_dom"/>
</dbReference>
<keyword evidence="5" id="KW-0808">Transferase</keyword>
<dbReference type="InterPro" id="IPR017441">
    <property type="entry name" value="Protein_kinase_ATP_BS"/>
</dbReference>
<evidence type="ECO:0000256" key="4">
    <source>
        <dbReference type="ARBA" id="ARBA00022553"/>
    </source>
</evidence>
<comment type="similarity">
    <text evidence="1">Belongs to the protein kinase superfamily. CAMK Ser/Thr protein kinase family. CaMK subfamily.</text>
</comment>
<dbReference type="SUPFAM" id="SSF56112">
    <property type="entry name" value="Protein kinase-like (PK-like)"/>
    <property type="match status" value="1"/>
</dbReference>
<feature type="domain" description="Protein kinase" evidence="17">
    <location>
        <begin position="14"/>
        <end position="253"/>
    </location>
</feature>
<evidence type="ECO:0000256" key="8">
    <source>
        <dbReference type="ARBA" id="ARBA00022840"/>
    </source>
</evidence>
<feature type="binding site" evidence="14">
    <location>
        <position position="43"/>
    </location>
    <ligand>
        <name>ATP</name>
        <dbReference type="ChEBI" id="CHEBI:30616"/>
    </ligand>
</feature>
<dbReference type="InterPro" id="IPR011009">
    <property type="entry name" value="Kinase-like_dom_sf"/>
</dbReference>
<evidence type="ECO:0000313" key="19">
    <source>
        <dbReference type="Proteomes" id="UP000472262"/>
    </source>
</evidence>
<dbReference type="GO" id="GO:0043226">
    <property type="term" value="C:organelle"/>
    <property type="evidence" value="ECO:0007669"/>
    <property type="project" value="UniProtKB-ARBA"/>
</dbReference>
<comment type="catalytic activity">
    <reaction evidence="11">
        <text>L-seryl-[protein] + ATP = O-phospho-L-seryl-[protein] + ADP + H(+)</text>
        <dbReference type="Rhea" id="RHEA:17989"/>
        <dbReference type="Rhea" id="RHEA-COMP:9863"/>
        <dbReference type="Rhea" id="RHEA-COMP:11604"/>
        <dbReference type="ChEBI" id="CHEBI:15378"/>
        <dbReference type="ChEBI" id="CHEBI:29999"/>
        <dbReference type="ChEBI" id="CHEBI:30616"/>
        <dbReference type="ChEBI" id="CHEBI:83421"/>
        <dbReference type="ChEBI" id="CHEBI:456216"/>
        <dbReference type="EC" id="2.7.11.17"/>
    </reaction>
</comment>
<dbReference type="Gene3D" id="3.30.200.20">
    <property type="entry name" value="Phosphorylase Kinase, domain 1"/>
    <property type="match status" value="1"/>
</dbReference>
<evidence type="ECO:0000256" key="7">
    <source>
        <dbReference type="ARBA" id="ARBA00022777"/>
    </source>
</evidence>
<gene>
    <name evidence="18" type="primary">LOC107601404</name>
</gene>
<comment type="catalytic activity">
    <reaction evidence="10">
        <text>L-threonyl-[protein] + ATP = O-phospho-L-threonyl-[protein] + ADP + H(+)</text>
        <dbReference type="Rhea" id="RHEA:46608"/>
        <dbReference type="Rhea" id="RHEA-COMP:11060"/>
        <dbReference type="Rhea" id="RHEA-COMP:11605"/>
        <dbReference type="ChEBI" id="CHEBI:15378"/>
        <dbReference type="ChEBI" id="CHEBI:30013"/>
        <dbReference type="ChEBI" id="CHEBI:30616"/>
        <dbReference type="ChEBI" id="CHEBI:61977"/>
        <dbReference type="ChEBI" id="CHEBI:456216"/>
        <dbReference type="EC" id="2.7.11.17"/>
    </reaction>
</comment>
<dbReference type="Gene3D" id="3.10.450.50">
    <property type="match status" value="1"/>
</dbReference>
<keyword evidence="8 14" id="KW-0067">ATP-binding</keyword>
<evidence type="ECO:0000256" key="11">
    <source>
        <dbReference type="ARBA" id="ARBA00047430"/>
    </source>
</evidence>
<dbReference type="InterPro" id="IPR032710">
    <property type="entry name" value="NTF2-like_dom_sf"/>
</dbReference>
<evidence type="ECO:0000256" key="6">
    <source>
        <dbReference type="ARBA" id="ARBA00022741"/>
    </source>
</evidence>
<proteinExistence type="inferred from homology"/>
<evidence type="ECO:0000256" key="12">
    <source>
        <dbReference type="ARBA" id="ARBA00056581"/>
    </source>
</evidence>
<dbReference type="Gene3D" id="6.10.140.620">
    <property type="match status" value="1"/>
</dbReference>
<dbReference type="FunFam" id="1.10.510.10:FF:000001">
    <property type="entry name" value="Calcium/calmodulin-dependent protein kinase type II subunit delta"/>
    <property type="match status" value="1"/>
</dbReference>
<evidence type="ECO:0000256" key="2">
    <source>
        <dbReference type="ARBA" id="ARBA00012434"/>
    </source>
</evidence>
<evidence type="ECO:0000256" key="1">
    <source>
        <dbReference type="ARBA" id="ARBA00005354"/>
    </source>
</evidence>
<evidence type="ECO:0000256" key="16">
    <source>
        <dbReference type="SAM" id="MobiDB-lite"/>
    </source>
</evidence>
<dbReference type="SUPFAM" id="SSF54427">
    <property type="entry name" value="NTF2-like"/>
    <property type="match status" value="1"/>
</dbReference>
<organism evidence="18 19">
    <name type="scientific">Sinocyclocheilus grahami</name>
    <name type="common">Dianchi golden-line fish</name>
    <name type="synonym">Barbus grahami</name>
    <dbReference type="NCBI Taxonomy" id="75366"/>
    <lineage>
        <taxon>Eukaryota</taxon>
        <taxon>Metazoa</taxon>
        <taxon>Chordata</taxon>
        <taxon>Craniata</taxon>
        <taxon>Vertebrata</taxon>
        <taxon>Euteleostomi</taxon>
        <taxon>Actinopterygii</taxon>
        <taxon>Neopterygii</taxon>
        <taxon>Teleostei</taxon>
        <taxon>Ostariophysi</taxon>
        <taxon>Cypriniformes</taxon>
        <taxon>Cyprinidae</taxon>
        <taxon>Cyprininae</taxon>
        <taxon>Sinocyclocheilus</taxon>
    </lineage>
</organism>
<feature type="compositionally biased region" description="Low complexity" evidence="16">
    <location>
        <begin position="302"/>
        <end position="313"/>
    </location>
</feature>
<dbReference type="Pfam" id="PF00069">
    <property type="entry name" value="Pkinase"/>
    <property type="match status" value="1"/>
</dbReference>
<dbReference type="CDD" id="cd14086">
    <property type="entry name" value="STKc_CaMKII"/>
    <property type="match status" value="1"/>
</dbReference>
<sequence length="475" mass="53833">MATIVISTRFTDEYQLYEELGKGAFSVVRKCVKKSTGQEYAAKIINTKKLSARDHQKLEREARICRLLKHPNIVRLHDSISEEGFHYLGEALFQDQCINQILESVNHIHQHDIVHRDLKPENLLLASKMKGAAVKLADFGLAIEVQGDQQAWFGFAGTPGYLSPEVLRKDPYGKPVDIWACGVILYILLVGYPPFWDEDQHKLYQQIKAGAYDFPSPEWDTVTPEAKNLINQMLTINPAKRITSEQALKHPWVCQRSTVASMMHRQETVECLRKFNARRKLKGAILTTMLVSRNFSVGRQHTSPAAPTTSTAALGSTESCNTNEEEDMKGRKGTQIFSPLLSRKQEIIKITEQLIEAVNNGDFEAYTRICDPGLTSFEPEALGNLVEGMDFHKFYFEHLLSKNNKPVHTTILNPHVHLIGEDAACIAYIRLTQYIDSQGRPRSCQSEETRVWHRRDAKWLNVHFHCSGAPAAPLQ</sequence>
<evidence type="ECO:0000256" key="5">
    <source>
        <dbReference type="ARBA" id="ARBA00022679"/>
    </source>
</evidence>
<evidence type="ECO:0000256" key="3">
    <source>
        <dbReference type="ARBA" id="ARBA00022527"/>
    </source>
</evidence>
<dbReference type="PROSITE" id="PS50011">
    <property type="entry name" value="PROTEIN_KINASE_DOM"/>
    <property type="match status" value="1"/>
</dbReference>
<reference evidence="18" key="2">
    <citation type="submission" date="2025-09" db="UniProtKB">
        <authorList>
            <consortium name="Ensembl"/>
        </authorList>
    </citation>
    <scope>IDENTIFICATION</scope>
</reference>
<dbReference type="PANTHER" id="PTHR24347">
    <property type="entry name" value="SERINE/THREONINE-PROTEIN KINASE"/>
    <property type="match status" value="1"/>
</dbReference>
<evidence type="ECO:0000256" key="13">
    <source>
        <dbReference type="ARBA" id="ARBA00064333"/>
    </source>
</evidence>
<evidence type="ECO:0000256" key="15">
    <source>
        <dbReference type="RuleBase" id="RU000304"/>
    </source>
</evidence>
<evidence type="ECO:0000256" key="10">
    <source>
        <dbReference type="ARBA" id="ARBA00047307"/>
    </source>
</evidence>
<name>A0A672M141_SINGR</name>
<protein>
    <recommendedName>
        <fullName evidence="2">calcium/calmodulin-dependent protein kinase</fullName>
        <ecNumber evidence="2">2.7.11.17</ecNumber>
    </recommendedName>
</protein>
<dbReference type="AlphaFoldDB" id="A0A672M141"/>
<dbReference type="GO" id="GO:0004683">
    <property type="term" value="F:calcium/calmodulin-dependent protein kinase activity"/>
    <property type="evidence" value="ECO:0007669"/>
    <property type="project" value="UniProtKB-EC"/>
</dbReference>
<dbReference type="Pfam" id="PF08332">
    <property type="entry name" value="CaMKII_AD"/>
    <property type="match status" value="1"/>
</dbReference>
<dbReference type="InterPro" id="IPR008271">
    <property type="entry name" value="Ser/Thr_kinase_AS"/>
</dbReference>
<evidence type="ECO:0000259" key="17">
    <source>
        <dbReference type="PROSITE" id="PS50011"/>
    </source>
</evidence>
<keyword evidence="3 15" id="KW-0723">Serine/threonine-protein kinase</keyword>
<keyword evidence="6 14" id="KW-0547">Nucleotide-binding</keyword>
<evidence type="ECO:0000256" key="9">
    <source>
        <dbReference type="ARBA" id="ARBA00022860"/>
    </source>
</evidence>
<dbReference type="EC" id="2.7.11.17" evidence="2"/>
<dbReference type="PROSITE" id="PS00107">
    <property type="entry name" value="PROTEIN_KINASE_ATP"/>
    <property type="match status" value="1"/>
</dbReference>
<dbReference type="GO" id="GO:0005524">
    <property type="term" value="F:ATP binding"/>
    <property type="evidence" value="ECO:0007669"/>
    <property type="project" value="UniProtKB-UniRule"/>
</dbReference>
<keyword evidence="19" id="KW-1185">Reference proteome</keyword>
<dbReference type="PROSITE" id="PS00108">
    <property type="entry name" value="PROTEIN_KINASE_ST"/>
    <property type="match status" value="1"/>
</dbReference>
<evidence type="ECO:0000256" key="14">
    <source>
        <dbReference type="PROSITE-ProRule" id="PRU10141"/>
    </source>
</evidence>
<dbReference type="Gene3D" id="1.10.510.10">
    <property type="entry name" value="Transferase(Phosphotransferase) domain 1"/>
    <property type="match status" value="1"/>
</dbReference>
<keyword evidence="4" id="KW-0597">Phosphoprotein</keyword>
<dbReference type="Ensembl" id="ENSSGRT00000032435.1">
    <property type="protein sequence ID" value="ENSSGRP00000030187.1"/>
    <property type="gene ID" value="ENSSGRG00000013783.1"/>
</dbReference>
<dbReference type="SMART" id="SM00220">
    <property type="entry name" value="S_TKc"/>
    <property type="match status" value="1"/>
</dbReference>
<feature type="region of interest" description="Disordered" evidence="16">
    <location>
        <begin position="299"/>
        <end position="334"/>
    </location>
</feature>